<name>A0A8J4PJU7_9MYCE</name>
<sequence length="144" mass="15574">MEFDCSVIVDDRTSFHINNGQGASCTGVLPGSVSNVSIIYDYENRDNRSDLVETMIKQLGSSVVSLDLPNQYKFTRKDLSWLGRITCYAVEPMTLTAGLLGPQINYIHIANLVGPLAAGVLPSALETLVDYNKPLAANVLPASL</sequence>
<gene>
    <name evidence="1" type="ORF">CYY_009627</name>
</gene>
<proteinExistence type="predicted"/>
<accession>A0A8J4PJU7</accession>
<comment type="caution">
    <text evidence="1">The sequence shown here is derived from an EMBL/GenBank/DDBJ whole genome shotgun (WGS) entry which is preliminary data.</text>
</comment>
<dbReference type="Proteomes" id="UP000695562">
    <property type="component" value="Unassembled WGS sequence"/>
</dbReference>
<protein>
    <submittedName>
        <fullName evidence="1">Uncharacterized protein</fullName>
    </submittedName>
</protein>
<evidence type="ECO:0000313" key="1">
    <source>
        <dbReference type="EMBL" id="KAF2069055.1"/>
    </source>
</evidence>
<dbReference type="EMBL" id="AJWJ01000760">
    <property type="protein sequence ID" value="KAF2069055.1"/>
    <property type="molecule type" value="Genomic_DNA"/>
</dbReference>
<keyword evidence="2" id="KW-1185">Reference proteome</keyword>
<evidence type="ECO:0000313" key="2">
    <source>
        <dbReference type="Proteomes" id="UP000695562"/>
    </source>
</evidence>
<organism evidence="1 2">
    <name type="scientific">Polysphondylium violaceum</name>
    <dbReference type="NCBI Taxonomy" id="133409"/>
    <lineage>
        <taxon>Eukaryota</taxon>
        <taxon>Amoebozoa</taxon>
        <taxon>Evosea</taxon>
        <taxon>Eumycetozoa</taxon>
        <taxon>Dictyostelia</taxon>
        <taxon>Dictyosteliales</taxon>
        <taxon>Dictyosteliaceae</taxon>
        <taxon>Polysphondylium</taxon>
    </lineage>
</organism>
<reference evidence="1" key="1">
    <citation type="submission" date="2020-01" db="EMBL/GenBank/DDBJ databases">
        <title>Development of genomics and gene disruption for Polysphondylium violaceum indicates a role for the polyketide synthase stlB in stalk morphogenesis.</title>
        <authorList>
            <person name="Narita B."/>
            <person name="Kawabe Y."/>
            <person name="Kin K."/>
            <person name="Saito T."/>
            <person name="Gibbs R."/>
            <person name="Kuspa A."/>
            <person name="Muzny D."/>
            <person name="Queller D."/>
            <person name="Richards S."/>
            <person name="Strassman J."/>
            <person name="Sucgang R."/>
            <person name="Worley K."/>
            <person name="Schaap P."/>
        </authorList>
    </citation>
    <scope>NUCLEOTIDE SEQUENCE</scope>
    <source>
        <strain evidence="1">QSvi11</strain>
    </source>
</reference>
<dbReference type="AlphaFoldDB" id="A0A8J4PJU7"/>